<feature type="chain" id="PRO_5045365803" evidence="4">
    <location>
        <begin position="33"/>
        <end position="432"/>
    </location>
</feature>
<dbReference type="InterPro" id="IPR006059">
    <property type="entry name" value="SBP"/>
</dbReference>
<feature type="signal peptide" evidence="4">
    <location>
        <begin position="1"/>
        <end position="32"/>
    </location>
</feature>
<name>A0ABS9H5V2_9ACTN</name>
<dbReference type="Gene3D" id="3.40.190.10">
    <property type="entry name" value="Periplasmic binding protein-like II"/>
    <property type="match status" value="2"/>
</dbReference>
<comment type="similarity">
    <text evidence="1">Belongs to the bacterial solute-binding protein 1 family.</text>
</comment>
<evidence type="ECO:0000256" key="1">
    <source>
        <dbReference type="ARBA" id="ARBA00008520"/>
    </source>
</evidence>
<evidence type="ECO:0000256" key="4">
    <source>
        <dbReference type="SAM" id="SignalP"/>
    </source>
</evidence>
<keyword evidence="2" id="KW-0813">Transport</keyword>
<evidence type="ECO:0000256" key="2">
    <source>
        <dbReference type="ARBA" id="ARBA00022448"/>
    </source>
</evidence>
<dbReference type="PANTHER" id="PTHR30061:SF50">
    <property type="entry name" value="MALTOSE_MALTODEXTRIN-BINDING PERIPLASMIC PROTEIN"/>
    <property type="match status" value="1"/>
</dbReference>
<reference evidence="5 6" key="1">
    <citation type="submission" date="2022-01" db="EMBL/GenBank/DDBJ databases">
        <title>Nocardioides sp. nov., an actinomycete isolated from mining soil.</title>
        <authorList>
            <person name="Liu L."/>
        </authorList>
    </citation>
    <scope>NUCLEOTIDE SEQUENCE [LARGE SCALE GENOMIC DNA]</scope>
    <source>
        <strain evidence="5 6">KLBMP 9356</strain>
    </source>
</reference>
<dbReference type="Pfam" id="PF01547">
    <property type="entry name" value="SBP_bac_1"/>
    <property type="match status" value="1"/>
</dbReference>
<dbReference type="PANTHER" id="PTHR30061">
    <property type="entry name" value="MALTOSE-BINDING PERIPLASMIC PROTEIN"/>
    <property type="match status" value="1"/>
</dbReference>
<dbReference type="Proteomes" id="UP001201161">
    <property type="component" value="Unassembled WGS sequence"/>
</dbReference>
<evidence type="ECO:0000313" key="5">
    <source>
        <dbReference type="EMBL" id="MCF6376635.1"/>
    </source>
</evidence>
<gene>
    <name evidence="5" type="ORF">L2K70_03385</name>
</gene>
<keyword evidence="6" id="KW-1185">Reference proteome</keyword>
<sequence>MASRSSTGSPRPRPRRAAGSVAALALASSLLAACGGDGGKPELVWYINPDSGGQAAIAKDCSTDEYTITTQVLPQDAGQQRIQLARRLAAKDPSIDLMSIDPPFTAEFADAGFLAEVPQDAKAKLEEQGTFKGAMDAATWKDKLVVFPFWSNTQVLWYRKSFVDKAGIDMSQPVTWDQIIDAADENDAKIGVQANKYEGYVVWINALVEGAGGHILEDAGEGVDAKITLGDEAGQDAAAIIEKLATSEAAPADLSVSNEGTAGSTFGSDQGSFLVNWTYIWHNYDDTAPDVAKDIGYARYPQTVEGEESRPPYGGIGIGVSEFSDEKDLALEAAQCLVSPESQGVNAEITGNMPASTKGYEYPKLEDQYPADLLELFQASVDAAAPRTVTPYWSDVSGAIQNIWHPPRAVDKDTPERSTVFIEDVLKGGDLL</sequence>
<comment type="caution">
    <text evidence="5">The sequence shown here is derived from an EMBL/GenBank/DDBJ whole genome shotgun (WGS) entry which is preliminary data.</text>
</comment>
<keyword evidence="3 4" id="KW-0732">Signal</keyword>
<accession>A0ABS9H5V2</accession>
<proteinExistence type="inferred from homology"/>
<dbReference type="RefSeq" id="WP_236398992.1">
    <property type="nucleotide sequence ID" value="NZ_JAKJHZ010000003.1"/>
</dbReference>
<dbReference type="SUPFAM" id="SSF53850">
    <property type="entry name" value="Periplasmic binding protein-like II"/>
    <property type="match status" value="1"/>
</dbReference>
<dbReference type="PROSITE" id="PS51257">
    <property type="entry name" value="PROKAR_LIPOPROTEIN"/>
    <property type="match status" value="1"/>
</dbReference>
<protein>
    <submittedName>
        <fullName evidence="5">Extracellular solute-binding protein</fullName>
    </submittedName>
</protein>
<organism evidence="5 6">
    <name type="scientific">Nocardioides potassii</name>
    <dbReference type="NCBI Taxonomy" id="2911371"/>
    <lineage>
        <taxon>Bacteria</taxon>
        <taxon>Bacillati</taxon>
        <taxon>Actinomycetota</taxon>
        <taxon>Actinomycetes</taxon>
        <taxon>Propionibacteriales</taxon>
        <taxon>Nocardioidaceae</taxon>
        <taxon>Nocardioides</taxon>
    </lineage>
</organism>
<evidence type="ECO:0000256" key="3">
    <source>
        <dbReference type="ARBA" id="ARBA00022729"/>
    </source>
</evidence>
<dbReference type="EMBL" id="JAKJHZ010000003">
    <property type="protein sequence ID" value="MCF6376635.1"/>
    <property type="molecule type" value="Genomic_DNA"/>
</dbReference>
<evidence type="ECO:0000313" key="6">
    <source>
        <dbReference type="Proteomes" id="UP001201161"/>
    </source>
</evidence>